<evidence type="ECO:0000259" key="1">
    <source>
        <dbReference type="SMART" id="SM00901"/>
    </source>
</evidence>
<dbReference type="InterPro" id="IPR014966">
    <property type="entry name" value="FRG-dom"/>
</dbReference>
<evidence type="ECO:0000313" key="2">
    <source>
        <dbReference type="EMBL" id="RBP45212.1"/>
    </source>
</evidence>
<evidence type="ECO:0000313" key="3">
    <source>
        <dbReference type="Proteomes" id="UP000253426"/>
    </source>
</evidence>
<dbReference type="EMBL" id="QNRR01000003">
    <property type="protein sequence ID" value="RBP45212.1"/>
    <property type="molecule type" value="Genomic_DNA"/>
</dbReference>
<proteinExistence type="predicted"/>
<name>A0A366HRN3_9BACT</name>
<gene>
    <name evidence="2" type="ORF">DES53_103210</name>
</gene>
<sequence length="279" mass="31719">MAKKRSTKAAPSVPYRIEKATSLLNGFERAIDILEGWGGKENVYCWFRGVKSNKLKLQPGAYWRTGYSELGPMLDLCQQGIRFTPVSGMNSWSTYYLAQHHGIPTRLLDWTESFIAAVFFAIDGASSTDTPCVWLLQPTILNGTLFGYAGLVSPEHNESLNIWLPKEVGDHKVVPSRHHDGDAEYDNYWPVAIYPRQDNNRIQVQKGYFTVHGSKLEAIEDVLVAKHGCPEEVIARVDFDGVDLKVMRTQMELLGTRRSSIYPDVDNFVRELKEMYQWV</sequence>
<dbReference type="AlphaFoldDB" id="A0A366HRN3"/>
<feature type="domain" description="FRG" evidence="1">
    <location>
        <begin position="41"/>
        <end position="134"/>
    </location>
</feature>
<organism evidence="2 3">
    <name type="scientific">Roseimicrobium gellanilyticum</name>
    <dbReference type="NCBI Taxonomy" id="748857"/>
    <lineage>
        <taxon>Bacteria</taxon>
        <taxon>Pseudomonadati</taxon>
        <taxon>Verrucomicrobiota</taxon>
        <taxon>Verrucomicrobiia</taxon>
        <taxon>Verrucomicrobiales</taxon>
        <taxon>Verrucomicrobiaceae</taxon>
        <taxon>Roseimicrobium</taxon>
    </lineage>
</organism>
<comment type="caution">
    <text evidence="2">The sequence shown here is derived from an EMBL/GenBank/DDBJ whole genome shotgun (WGS) entry which is preliminary data.</text>
</comment>
<dbReference type="OrthoDB" id="9816036at2"/>
<dbReference type="RefSeq" id="WP_113958344.1">
    <property type="nucleotide sequence ID" value="NZ_QNRR01000003.1"/>
</dbReference>
<dbReference type="SMART" id="SM00901">
    <property type="entry name" value="FRG"/>
    <property type="match status" value="1"/>
</dbReference>
<dbReference type="Proteomes" id="UP000253426">
    <property type="component" value="Unassembled WGS sequence"/>
</dbReference>
<accession>A0A366HRN3</accession>
<keyword evidence="3" id="KW-1185">Reference proteome</keyword>
<dbReference type="Pfam" id="PF08867">
    <property type="entry name" value="FRG"/>
    <property type="match status" value="1"/>
</dbReference>
<reference evidence="2 3" key="1">
    <citation type="submission" date="2018-06" db="EMBL/GenBank/DDBJ databases">
        <title>Genomic Encyclopedia of Type Strains, Phase IV (KMG-IV): sequencing the most valuable type-strain genomes for metagenomic binning, comparative biology and taxonomic classification.</title>
        <authorList>
            <person name="Goeker M."/>
        </authorList>
    </citation>
    <scope>NUCLEOTIDE SEQUENCE [LARGE SCALE GENOMIC DNA]</scope>
    <source>
        <strain evidence="2 3">DSM 25532</strain>
    </source>
</reference>
<protein>
    <submittedName>
        <fullName evidence="2">FRG domain-containing protein</fullName>
    </submittedName>
</protein>